<dbReference type="PANTHER" id="PTHR23355">
    <property type="entry name" value="RIBONUCLEASE"/>
    <property type="match status" value="1"/>
</dbReference>
<comment type="similarity">
    <text evidence="8">Belongs to the RNR ribonuclease family. RNase R subfamily.</text>
</comment>
<keyword evidence="4 8" id="KW-0540">Nuclease</keyword>
<evidence type="ECO:0000313" key="10">
    <source>
        <dbReference type="EMBL" id="MBM6921500.1"/>
    </source>
</evidence>
<dbReference type="InterPro" id="IPR012340">
    <property type="entry name" value="NA-bd_OB-fold"/>
</dbReference>
<dbReference type="GO" id="GO:0003723">
    <property type="term" value="F:RNA binding"/>
    <property type="evidence" value="ECO:0007669"/>
    <property type="project" value="UniProtKB-UniRule"/>
</dbReference>
<evidence type="ECO:0000256" key="7">
    <source>
        <dbReference type="ARBA" id="ARBA00022884"/>
    </source>
</evidence>
<dbReference type="NCBIfam" id="TIGR02063">
    <property type="entry name" value="RNase_R"/>
    <property type="match status" value="1"/>
</dbReference>
<dbReference type="Pfam" id="PF00773">
    <property type="entry name" value="RNB"/>
    <property type="match status" value="1"/>
</dbReference>
<dbReference type="InterPro" id="IPR001900">
    <property type="entry name" value="RNase_II/R"/>
</dbReference>
<evidence type="ECO:0000313" key="11">
    <source>
        <dbReference type="Proteomes" id="UP000774750"/>
    </source>
</evidence>
<comment type="caution">
    <text evidence="10">The sequence shown here is derived from an EMBL/GenBank/DDBJ whole genome shotgun (WGS) entry which is preliminary data.</text>
</comment>
<dbReference type="GO" id="GO:0005829">
    <property type="term" value="C:cytosol"/>
    <property type="evidence" value="ECO:0007669"/>
    <property type="project" value="TreeGrafter"/>
</dbReference>
<dbReference type="InterPro" id="IPR040476">
    <property type="entry name" value="CSD2"/>
</dbReference>
<dbReference type="RefSeq" id="WP_204447492.1">
    <property type="nucleotide sequence ID" value="NZ_JACJKY010000017.1"/>
</dbReference>
<comment type="catalytic activity">
    <reaction evidence="1 8">
        <text>Exonucleolytic cleavage in the 3'- to 5'-direction to yield nucleoside 5'-phosphates.</text>
        <dbReference type="EC" id="3.1.13.1"/>
    </reaction>
</comment>
<dbReference type="InterPro" id="IPR003029">
    <property type="entry name" value="S1_domain"/>
</dbReference>
<evidence type="ECO:0000256" key="5">
    <source>
        <dbReference type="ARBA" id="ARBA00022801"/>
    </source>
</evidence>
<keyword evidence="11" id="KW-1185">Reference proteome</keyword>
<dbReference type="InterPro" id="IPR050180">
    <property type="entry name" value="RNR_Ribonuclease"/>
</dbReference>
<comment type="function">
    <text evidence="8">3'-5' exoribonuclease that releases 5'-nucleoside monophosphates and is involved in maturation of structured RNAs.</text>
</comment>
<dbReference type="Pfam" id="PF00575">
    <property type="entry name" value="S1"/>
    <property type="match status" value="1"/>
</dbReference>
<dbReference type="AlphaFoldDB" id="A0A938X7T4"/>
<dbReference type="PROSITE" id="PS50126">
    <property type="entry name" value="S1"/>
    <property type="match status" value="1"/>
</dbReference>
<dbReference type="GO" id="GO:0006402">
    <property type="term" value="P:mRNA catabolic process"/>
    <property type="evidence" value="ECO:0007669"/>
    <property type="project" value="TreeGrafter"/>
</dbReference>
<dbReference type="EMBL" id="JACJKY010000017">
    <property type="protein sequence ID" value="MBM6921500.1"/>
    <property type="molecule type" value="Genomic_DNA"/>
</dbReference>
<dbReference type="CDD" id="cd04471">
    <property type="entry name" value="S1_RNase_R"/>
    <property type="match status" value="1"/>
</dbReference>
<dbReference type="Proteomes" id="UP000774750">
    <property type="component" value="Unassembled WGS sequence"/>
</dbReference>
<keyword evidence="3 8" id="KW-0963">Cytoplasm</keyword>
<gene>
    <name evidence="8 10" type="primary">rnr</name>
    <name evidence="10" type="ORF">H6A12_10065</name>
</gene>
<reference evidence="10" key="1">
    <citation type="submission" date="2020-08" db="EMBL/GenBank/DDBJ databases">
        <authorList>
            <person name="Cejkova D."/>
            <person name="Kubasova T."/>
            <person name="Jahodarova E."/>
            <person name="Rychlik I."/>
        </authorList>
    </citation>
    <scope>NUCLEOTIDE SEQUENCE</scope>
    <source>
        <strain evidence="10">An559</strain>
    </source>
</reference>
<organism evidence="10 11">
    <name type="scientific">Merdimmobilis hominis</name>
    <dbReference type="NCBI Taxonomy" id="2897707"/>
    <lineage>
        <taxon>Bacteria</taxon>
        <taxon>Bacillati</taxon>
        <taxon>Bacillota</taxon>
        <taxon>Clostridia</taxon>
        <taxon>Eubacteriales</taxon>
        <taxon>Oscillospiraceae</taxon>
        <taxon>Merdimmobilis</taxon>
    </lineage>
</organism>
<protein>
    <recommendedName>
        <fullName evidence="8">Ribonuclease R</fullName>
        <shortName evidence="8">RNase R</shortName>
        <ecNumber evidence="8">3.1.13.1</ecNumber>
    </recommendedName>
</protein>
<dbReference type="SMART" id="SM00955">
    <property type="entry name" value="RNB"/>
    <property type="match status" value="1"/>
</dbReference>
<dbReference type="PANTHER" id="PTHR23355:SF9">
    <property type="entry name" value="DIS3-LIKE EXONUCLEASE 2"/>
    <property type="match status" value="1"/>
</dbReference>
<evidence type="ECO:0000256" key="1">
    <source>
        <dbReference type="ARBA" id="ARBA00001849"/>
    </source>
</evidence>
<evidence type="ECO:0000256" key="3">
    <source>
        <dbReference type="ARBA" id="ARBA00022490"/>
    </source>
</evidence>
<reference evidence="10" key="2">
    <citation type="journal article" date="2021" name="Sci. Rep.">
        <title>The distribution of antibiotic resistance genes in chicken gut microbiota commensals.</title>
        <authorList>
            <person name="Juricova H."/>
            <person name="Matiasovicova J."/>
            <person name="Kubasova T."/>
            <person name="Cejkova D."/>
            <person name="Rychlik I."/>
        </authorList>
    </citation>
    <scope>NUCLEOTIDE SEQUENCE</scope>
    <source>
        <strain evidence="10">An559</strain>
    </source>
</reference>
<dbReference type="InterPro" id="IPR004476">
    <property type="entry name" value="RNase_II/RNase_R"/>
</dbReference>
<proteinExistence type="inferred from homology"/>
<evidence type="ECO:0000256" key="6">
    <source>
        <dbReference type="ARBA" id="ARBA00022839"/>
    </source>
</evidence>
<name>A0A938X7T4_9FIRM</name>
<dbReference type="SUPFAM" id="SSF50249">
    <property type="entry name" value="Nucleic acid-binding proteins"/>
    <property type="match status" value="3"/>
</dbReference>
<dbReference type="EC" id="3.1.13.1" evidence="8"/>
<dbReference type="InterPro" id="IPR022966">
    <property type="entry name" value="RNase_II/R_CS"/>
</dbReference>
<dbReference type="InterPro" id="IPR011805">
    <property type="entry name" value="RNase_R"/>
</dbReference>
<comment type="subcellular location">
    <subcellularLocation>
        <location evidence="2 8">Cytoplasm</location>
    </subcellularLocation>
</comment>
<dbReference type="NCBIfam" id="TIGR00358">
    <property type="entry name" value="3_prime_RNase"/>
    <property type="match status" value="1"/>
</dbReference>
<sequence length="702" mass="78606">MNDQLKKRILSALQGAGRRGMRFSELSRRCFISRQLETQFRACLRVLEQEKKITDTRYMLYHNEAAGIREAVVTRLNRTFGFVRLCDTEEEMFVPGKFFMGAMLGDRVMVAPLPSRGTSPEGEVVRILETAHASFTGTFLIEDGMPMVQPDTMIKFPLKIAPHDTNGAKEGDKILCIVIKRGKSHSEHIARVLQTYGDSQKASHCADAILDANEIKLSFPHLVTEAADKLCARGITPLDEEGRTDLRHLPIFTIDSAESKDLDDAVSIERTESGYRLGVHIADVSHYVQPNTPLDTEAFRRGTSIYFADRVIPMLPPSLSNGICSLNPNEDRLAFSCFMDISADGQLCGWEFKKSIIRSRVKGVYKELNAILDGSASEELLAKYDGLTDDIALMKELADILTENKRRRGAPDIETRESYIILDENHVAIDITERSRGASEVMIEEFMLMANEAAASFAKENKLPFIFRVHEPPAEEKLSNLYTTLKALGQPCADIKPGLPAAALAEALRQAKGLSCEPLVNVLVLRSMSKAKYYEEPLGHYGLVLQNYAQFTSPIRRYPDLSIHRVLSDFLAGIPANLLWEKYGDFVKRSAKQSTETEIQAMTLERQCDDCYKAEYMKPRVGEEFDGYISSLAPHGIYVELANTVEGLIRMDALPEGEYDQNELISLKNLTTGDIYRIGDPIRIRCDKADVSTGKIDFSPVF</sequence>
<dbReference type="Pfam" id="PF08206">
    <property type="entry name" value="OB_RNB"/>
    <property type="match status" value="1"/>
</dbReference>
<dbReference type="GO" id="GO:0008859">
    <property type="term" value="F:exoribonuclease II activity"/>
    <property type="evidence" value="ECO:0007669"/>
    <property type="project" value="UniProtKB-UniRule"/>
</dbReference>
<evidence type="ECO:0000259" key="9">
    <source>
        <dbReference type="PROSITE" id="PS50126"/>
    </source>
</evidence>
<evidence type="ECO:0000256" key="2">
    <source>
        <dbReference type="ARBA" id="ARBA00004496"/>
    </source>
</evidence>
<keyword evidence="7 8" id="KW-0694">RNA-binding</keyword>
<dbReference type="HAMAP" id="MF_01895">
    <property type="entry name" value="RNase_R"/>
    <property type="match status" value="1"/>
</dbReference>
<evidence type="ECO:0000256" key="8">
    <source>
        <dbReference type="HAMAP-Rule" id="MF_01895"/>
    </source>
</evidence>
<dbReference type="InterPro" id="IPR013223">
    <property type="entry name" value="RNase_B_OB_dom"/>
</dbReference>
<dbReference type="Gene3D" id="2.40.50.140">
    <property type="entry name" value="Nucleic acid-binding proteins"/>
    <property type="match status" value="2"/>
</dbReference>
<feature type="domain" description="S1 motif" evidence="9">
    <location>
        <begin position="622"/>
        <end position="701"/>
    </location>
</feature>
<dbReference type="PROSITE" id="PS01175">
    <property type="entry name" value="RIBONUCLEASE_II"/>
    <property type="match status" value="1"/>
</dbReference>
<keyword evidence="5 8" id="KW-0378">Hydrolase</keyword>
<evidence type="ECO:0000256" key="4">
    <source>
        <dbReference type="ARBA" id="ARBA00022722"/>
    </source>
</evidence>
<dbReference type="SMART" id="SM00316">
    <property type="entry name" value="S1"/>
    <property type="match status" value="1"/>
</dbReference>
<dbReference type="Pfam" id="PF17876">
    <property type="entry name" value="CSD2"/>
    <property type="match status" value="1"/>
</dbReference>
<keyword evidence="6 8" id="KW-0269">Exonuclease</keyword>
<accession>A0A938X7T4</accession>